<evidence type="ECO:0000256" key="3">
    <source>
        <dbReference type="ARBA" id="ARBA00022517"/>
    </source>
</evidence>
<evidence type="ECO:0000313" key="13">
    <source>
        <dbReference type="Proteomes" id="UP001145021"/>
    </source>
</evidence>
<evidence type="ECO:0000256" key="1">
    <source>
        <dbReference type="ARBA" id="ARBA00004604"/>
    </source>
</evidence>
<gene>
    <name evidence="12" type="primary">RRP36</name>
    <name evidence="12" type="ORF">LPJ64_002163</name>
</gene>
<evidence type="ECO:0000256" key="6">
    <source>
        <dbReference type="ARBA" id="ARBA00023242"/>
    </source>
</evidence>
<name>A0A9W7XNJ7_9FUNG</name>
<evidence type="ECO:0000256" key="7">
    <source>
        <dbReference type="ARBA" id="ARBA00023274"/>
    </source>
</evidence>
<sequence length="329" mass="37314">MPKQPMRPIEQYSSSEDESSDAGSLSGSEQQEENVASGSESAFEEEAEDRAERIRRQLADVPFDQLARIQKQIGGAKKQGASRVGSSGSSTREKVRRALMSQKTGMPVQETGSDEDSSDGNSSDDGGSGSDSDNSAPESAGIGERTKAVADLHRNSKKMPAVMSAKRPVSRFRQVVGTEKQQTRDPRFDNLSGHFNEDLFEKSYAFLDEQRQQEIEDMRKQVQRLKNKNPHEAERIQLAINSMQSQMATKAQKKRVQEIKRRHRVKEVEAVKQGKQPYFLKKKDLRDLEVAQKFVQLKGSSKLDGFLEKRRKRNATKDHRRMPYQRREQ</sequence>
<feature type="compositionally biased region" description="Basic and acidic residues" evidence="11">
    <location>
        <begin position="144"/>
        <end position="154"/>
    </location>
</feature>
<dbReference type="GO" id="GO:0005730">
    <property type="term" value="C:nucleolus"/>
    <property type="evidence" value="ECO:0007669"/>
    <property type="project" value="UniProtKB-SubCell"/>
</dbReference>
<keyword evidence="6 9" id="KW-0539">Nucleus</keyword>
<keyword evidence="3 9" id="KW-0690">Ribosome biogenesis</keyword>
<feature type="coiled-coil region" evidence="10">
    <location>
        <begin position="208"/>
        <end position="235"/>
    </location>
</feature>
<reference evidence="12" key="1">
    <citation type="submission" date="2022-07" db="EMBL/GenBank/DDBJ databases">
        <title>Phylogenomic reconstructions and comparative analyses of Kickxellomycotina fungi.</title>
        <authorList>
            <person name="Reynolds N.K."/>
            <person name="Stajich J.E."/>
            <person name="Barry K."/>
            <person name="Grigoriev I.V."/>
            <person name="Crous P."/>
            <person name="Smith M.E."/>
        </authorList>
    </citation>
    <scope>NUCLEOTIDE SEQUENCE</scope>
    <source>
        <strain evidence="12">NBRC 105413</strain>
    </source>
</reference>
<dbReference type="PANTHER" id="PTHR21738:SF0">
    <property type="entry name" value="RIBOSOMAL RNA PROCESSING PROTEIN 36 HOMOLOG"/>
    <property type="match status" value="1"/>
</dbReference>
<comment type="function">
    <text evidence="8 9">Component of the 90S pre-ribosome involved in the maturation of rRNAs. Required for early cleavages of the pre-RNAs in the 40S ribosomal subunit maturation pathway.</text>
</comment>
<evidence type="ECO:0000256" key="4">
    <source>
        <dbReference type="ARBA" id="ARBA00022552"/>
    </source>
</evidence>
<dbReference type="Proteomes" id="UP001145021">
    <property type="component" value="Unassembled WGS sequence"/>
</dbReference>
<proteinExistence type="inferred from homology"/>
<dbReference type="Pfam" id="PF06102">
    <property type="entry name" value="RRP36"/>
    <property type="match status" value="1"/>
</dbReference>
<comment type="subcellular location">
    <subcellularLocation>
        <location evidence="1 9">Nucleus</location>
        <location evidence="1 9">Nucleolus</location>
    </subcellularLocation>
</comment>
<keyword evidence="5 10" id="KW-0175">Coiled coil</keyword>
<protein>
    <recommendedName>
        <fullName evidence="9">rRNA biogenesis protein RRP36</fullName>
    </recommendedName>
</protein>
<feature type="compositionally biased region" description="Low complexity" evidence="11">
    <location>
        <begin position="119"/>
        <end position="135"/>
    </location>
</feature>
<accession>A0A9W7XNJ7</accession>
<organism evidence="12 13">
    <name type="scientific">Coemansia asiatica</name>
    <dbReference type="NCBI Taxonomy" id="1052880"/>
    <lineage>
        <taxon>Eukaryota</taxon>
        <taxon>Fungi</taxon>
        <taxon>Fungi incertae sedis</taxon>
        <taxon>Zoopagomycota</taxon>
        <taxon>Kickxellomycotina</taxon>
        <taxon>Kickxellomycetes</taxon>
        <taxon>Kickxellales</taxon>
        <taxon>Kickxellaceae</taxon>
        <taxon>Coemansia</taxon>
    </lineage>
</organism>
<dbReference type="EMBL" id="JANBOH010000064">
    <property type="protein sequence ID" value="KAJ1646364.1"/>
    <property type="molecule type" value="Genomic_DNA"/>
</dbReference>
<dbReference type="AlphaFoldDB" id="A0A9W7XNJ7"/>
<evidence type="ECO:0000256" key="10">
    <source>
        <dbReference type="SAM" id="Coils"/>
    </source>
</evidence>
<dbReference type="InterPro" id="IPR009292">
    <property type="entry name" value="RRP36"/>
</dbReference>
<feature type="region of interest" description="Disordered" evidence="11">
    <location>
        <begin position="306"/>
        <end position="329"/>
    </location>
</feature>
<keyword evidence="7 9" id="KW-0687">Ribonucleoprotein</keyword>
<keyword evidence="13" id="KW-1185">Reference proteome</keyword>
<evidence type="ECO:0000256" key="11">
    <source>
        <dbReference type="SAM" id="MobiDB-lite"/>
    </source>
</evidence>
<evidence type="ECO:0000313" key="12">
    <source>
        <dbReference type="EMBL" id="KAJ1646364.1"/>
    </source>
</evidence>
<feature type="compositionally biased region" description="Basic residues" evidence="11">
    <location>
        <begin position="309"/>
        <end position="329"/>
    </location>
</feature>
<keyword evidence="4 9" id="KW-0698">rRNA processing</keyword>
<evidence type="ECO:0000256" key="5">
    <source>
        <dbReference type="ARBA" id="ARBA00023054"/>
    </source>
</evidence>
<dbReference type="GO" id="GO:0030686">
    <property type="term" value="C:90S preribosome"/>
    <property type="evidence" value="ECO:0007669"/>
    <property type="project" value="TreeGrafter"/>
</dbReference>
<dbReference type="PANTHER" id="PTHR21738">
    <property type="entry name" value="RIBOSOMAL RNA PROCESSING PROTEIN 36 HOMOLOG"/>
    <property type="match status" value="1"/>
</dbReference>
<feature type="region of interest" description="Disordered" evidence="11">
    <location>
        <begin position="1"/>
        <end position="192"/>
    </location>
</feature>
<comment type="similarity">
    <text evidence="2 9">Belongs to the RRP36 family.</text>
</comment>
<dbReference type="GO" id="GO:0000462">
    <property type="term" value="P:maturation of SSU-rRNA from tricistronic rRNA transcript (SSU-rRNA, 5.8S rRNA, LSU-rRNA)"/>
    <property type="evidence" value="ECO:0007669"/>
    <property type="project" value="TreeGrafter"/>
</dbReference>
<comment type="caution">
    <text evidence="12">The sequence shown here is derived from an EMBL/GenBank/DDBJ whole genome shotgun (WGS) entry which is preliminary data.</text>
</comment>
<evidence type="ECO:0000256" key="8">
    <source>
        <dbReference type="ARBA" id="ARBA00025053"/>
    </source>
</evidence>
<comment type="subunit">
    <text evidence="9">Associates with 90S and pre-40S pre-ribosomal particles.</text>
</comment>
<evidence type="ECO:0000256" key="9">
    <source>
        <dbReference type="RuleBase" id="RU368027"/>
    </source>
</evidence>
<evidence type="ECO:0000256" key="2">
    <source>
        <dbReference type="ARBA" id="ARBA00009418"/>
    </source>
</evidence>